<gene>
    <name evidence="9" type="ORF">RE431_03570</name>
</gene>
<accession>A0ABU1ENF2</accession>
<feature type="transmembrane region" description="Helical" evidence="8">
    <location>
        <begin position="453"/>
        <end position="472"/>
    </location>
</feature>
<name>A0ABU1ENF2_9FLAO</name>
<reference evidence="10" key="1">
    <citation type="submission" date="2023-07" db="EMBL/GenBank/DDBJ databases">
        <title>Christiangramia sp. SM2212., a novel bacterium of the family Flavobacteriaceae isolated from the sea sediment.</title>
        <authorList>
            <person name="Wang J."/>
            <person name="Zhang X."/>
        </authorList>
    </citation>
    <scope>NUCLEOTIDE SEQUENCE [LARGE SCALE GENOMIC DNA]</scope>
    <source>
        <strain evidence="10">SM2212</strain>
    </source>
</reference>
<evidence type="ECO:0000313" key="9">
    <source>
        <dbReference type="EMBL" id="MDR5589703.1"/>
    </source>
</evidence>
<evidence type="ECO:0000256" key="6">
    <source>
        <dbReference type="ARBA" id="ARBA00023136"/>
    </source>
</evidence>
<comment type="caution">
    <text evidence="9">The sequence shown here is derived from an EMBL/GenBank/DDBJ whole genome shotgun (WGS) entry which is preliminary data.</text>
</comment>
<dbReference type="RefSeq" id="WP_309560578.1">
    <property type="nucleotide sequence ID" value="NZ_JAVJIU010000001.1"/>
</dbReference>
<sequence length="482" mass="56404">MLFNTFDFALFLPVVFIVYWLFKRSIKIQNVILLLASYFFYAWWDWRFLGIIILSTLVDYLIGLQLGSESRQLKRKILLWGSLILNLGILGFFKYFNFFIDNFKDAFSLMGAHFPDYTLNILLPVGISFYTFQTLSYTIDIYRNQLKPSKSFIDFAVYVSFFPQLVAGPIERASSLLPQFKRNRSINHSDVSEGLRQILWGLFKKMVIADNCAEYVNIVFNDPGGQSGSVLVLAVILFAFQIYGDFSGYSDIAIGTARLFGFRLMQNFAFPYFSRDIAEFWRRWHISLSSWFRDYLYVPIGGSRGSLINQIRNVFVIFLVSGFWHGANWTFLFWGGLNAIFFLPVLLRKRNRLHLDVVAKGRIFPSYNELGKIIITFIFICFTWIFFRARNIAAAFEYIGYIFDRGIYDIPQLDTLISTKMLISLIGLMSLIEWRGRTKLYALEGLENSLPQFPRWSFYSILIFIIGMYMYTEETAFIYFQF</sequence>
<keyword evidence="10" id="KW-1185">Reference proteome</keyword>
<feature type="transmembrane region" description="Helical" evidence="8">
    <location>
        <begin position="49"/>
        <end position="66"/>
    </location>
</feature>
<feature type="transmembrane region" description="Helical" evidence="8">
    <location>
        <begin position="369"/>
        <end position="387"/>
    </location>
</feature>
<dbReference type="InterPro" id="IPR028362">
    <property type="entry name" value="AlgI"/>
</dbReference>
<dbReference type="PIRSF" id="PIRSF016636">
    <property type="entry name" value="AlgI_DltB"/>
    <property type="match status" value="1"/>
</dbReference>
<comment type="similarity">
    <text evidence="2 7">Belongs to the membrane-bound acyltransferase family.</text>
</comment>
<dbReference type="Proteomes" id="UP001257234">
    <property type="component" value="Unassembled WGS sequence"/>
</dbReference>
<dbReference type="PANTHER" id="PTHR13285">
    <property type="entry name" value="ACYLTRANSFERASE"/>
    <property type="match status" value="1"/>
</dbReference>
<protein>
    <submittedName>
        <fullName evidence="9">MBOAT family O-acyltransferase</fullName>
        <ecNumber evidence="9">2.3.-.-</ecNumber>
    </submittedName>
</protein>
<evidence type="ECO:0000256" key="8">
    <source>
        <dbReference type="SAM" id="Phobius"/>
    </source>
</evidence>
<comment type="subcellular location">
    <subcellularLocation>
        <location evidence="1">Cell membrane</location>
        <topology evidence="1">Multi-pass membrane protein</topology>
    </subcellularLocation>
</comment>
<keyword evidence="3 7" id="KW-1003">Cell membrane</keyword>
<evidence type="ECO:0000256" key="1">
    <source>
        <dbReference type="ARBA" id="ARBA00004651"/>
    </source>
</evidence>
<feature type="transmembrane region" description="Helical" evidence="8">
    <location>
        <begin position="415"/>
        <end position="432"/>
    </location>
</feature>
<feature type="transmembrane region" description="Helical" evidence="8">
    <location>
        <begin position="6"/>
        <end position="22"/>
    </location>
</feature>
<keyword evidence="7 9" id="KW-0012">Acyltransferase</keyword>
<dbReference type="EMBL" id="JAVJIU010000001">
    <property type="protein sequence ID" value="MDR5589703.1"/>
    <property type="molecule type" value="Genomic_DNA"/>
</dbReference>
<evidence type="ECO:0000256" key="5">
    <source>
        <dbReference type="ARBA" id="ARBA00022989"/>
    </source>
</evidence>
<feature type="transmembrane region" description="Helical" evidence="8">
    <location>
        <begin position="331"/>
        <end position="348"/>
    </location>
</feature>
<evidence type="ECO:0000256" key="4">
    <source>
        <dbReference type="ARBA" id="ARBA00022692"/>
    </source>
</evidence>
<evidence type="ECO:0000256" key="7">
    <source>
        <dbReference type="PIRNR" id="PIRNR016636"/>
    </source>
</evidence>
<dbReference type="InterPro" id="IPR024194">
    <property type="entry name" value="Ac/AlaTfrase_AlgI/DltB"/>
</dbReference>
<feature type="transmembrane region" description="Helical" evidence="8">
    <location>
        <begin position="224"/>
        <end position="243"/>
    </location>
</feature>
<dbReference type="PIRSF" id="PIRSF500217">
    <property type="entry name" value="AlgI"/>
    <property type="match status" value="1"/>
</dbReference>
<keyword evidence="6 7" id="KW-0472">Membrane</keyword>
<feature type="transmembrane region" description="Helical" evidence="8">
    <location>
        <begin position="117"/>
        <end position="139"/>
    </location>
</feature>
<organism evidence="9 10">
    <name type="scientific">Christiangramia sediminicola</name>
    <dbReference type="NCBI Taxonomy" id="3073267"/>
    <lineage>
        <taxon>Bacteria</taxon>
        <taxon>Pseudomonadati</taxon>
        <taxon>Bacteroidota</taxon>
        <taxon>Flavobacteriia</taxon>
        <taxon>Flavobacteriales</taxon>
        <taxon>Flavobacteriaceae</taxon>
        <taxon>Christiangramia</taxon>
    </lineage>
</organism>
<evidence type="ECO:0000256" key="2">
    <source>
        <dbReference type="ARBA" id="ARBA00010323"/>
    </source>
</evidence>
<evidence type="ECO:0000313" key="10">
    <source>
        <dbReference type="Proteomes" id="UP001257234"/>
    </source>
</evidence>
<dbReference type="Pfam" id="PF03062">
    <property type="entry name" value="MBOAT"/>
    <property type="match status" value="1"/>
</dbReference>
<keyword evidence="7 9" id="KW-0808">Transferase</keyword>
<keyword evidence="4 8" id="KW-0812">Transmembrane</keyword>
<dbReference type="InterPro" id="IPR004299">
    <property type="entry name" value="MBOAT_fam"/>
</dbReference>
<dbReference type="InterPro" id="IPR051085">
    <property type="entry name" value="MB_O-acyltransferase"/>
</dbReference>
<feature type="transmembrane region" description="Helical" evidence="8">
    <location>
        <begin position="78"/>
        <end position="97"/>
    </location>
</feature>
<dbReference type="GO" id="GO:0016746">
    <property type="term" value="F:acyltransferase activity"/>
    <property type="evidence" value="ECO:0007669"/>
    <property type="project" value="UniProtKB-KW"/>
</dbReference>
<dbReference type="PANTHER" id="PTHR13285:SF18">
    <property type="entry name" value="PROTEIN-CYSTEINE N-PALMITOYLTRANSFERASE RASP"/>
    <property type="match status" value="1"/>
</dbReference>
<evidence type="ECO:0000256" key="3">
    <source>
        <dbReference type="ARBA" id="ARBA00022475"/>
    </source>
</evidence>
<proteinExistence type="inferred from homology"/>
<keyword evidence="5 8" id="KW-1133">Transmembrane helix</keyword>
<dbReference type="EC" id="2.3.-.-" evidence="9"/>